<sequence>MARFADASRFDTSTLTMTSQPSSSPSPSEFNAIEVTSPIGGLGIGASFVLPSNGDKTEQISRIDAECAALNRRRNALLPAVNLPPEVLSLIFEFVCSPLDSEGRFSTNIDRPLFIIRVCSVWRNVGLSTTQLWNSIKLGVNRTVDAEKRATLLQYWLSKTGQRRLTEPSTAVYDVLASYAPRLQTAELWMTERLRPALSRIGESASSLTCLTLNGYESEDFESVEFFSTAPRLSDVTLIGYNIQNVILPYVQLEYLSTTDINVHDPLEALRLCPNLQHCTLRAESTGFLPDMASAAGPLTHSLQSLELLLESEVELAWILDKLSLPELSSLNISLVSGAPAASLMAPFFVRSLCTFDLTSLYLGSNTLPEDEIAACLLVLPGLEKLSLQYLVGGEISYFLLDMMNPKRFPVLIRHHNREHTAHADWIFDVPCLVPNLREFSLSYSKVTVDSHALVECLAGRWHEWWHGEVPEGEQMSSKFITPLARLRTVILPSRQVNFGDEDMVIVDRLRLEGMKIQMKSI</sequence>
<comment type="caution">
    <text evidence="2">The sequence shown here is derived from an EMBL/GenBank/DDBJ whole genome shotgun (WGS) entry which is preliminary data.</text>
</comment>
<dbReference type="Gene3D" id="3.80.10.10">
    <property type="entry name" value="Ribonuclease Inhibitor"/>
    <property type="match status" value="1"/>
</dbReference>
<evidence type="ECO:0008006" key="4">
    <source>
        <dbReference type="Google" id="ProtNLM"/>
    </source>
</evidence>
<dbReference type="AlphaFoldDB" id="A0A9P6CYY4"/>
<reference evidence="2" key="1">
    <citation type="submission" date="2020-11" db="EMBL/GenBank/DDBJ databases">
        <authorList>
            <consortium name="DOE Joint Genome Institute"/>
            <person name="Ahrendt S."/>
            <person name="Riley R."/>
            <person name="Andreopoulos W."/>
            <person name="Labutti K."/>
            <person name="Pangilinan J."/>
            <person name="Ruiz-Duenas F.J."/>
            <person name="Barrasa J.M."/>
            <person name="Sanchez-Garcia M."/>
            <person name="Camarero S."/>
            <person name="Miyauchi S."/>
            <person name="Serrano A."/>
            <person name="Linde D."/>
            <person name="Babiker R."/>
            <person name="Drula E."/>
            <person name="Ayuso-Fernandez I."/>
            <person name="Pacheco R."/>
            <person name="Padilla G."/>
            <person name="Ferreira P."/>
            <person name="Barriuso J."/>
            <person name="Kellner H."/>
            <person name="Castanera R."/>
            <person name="Alfaro M."/>
            <person name="Ramirez L."/>
            <person name="Pisabarro A.G."/>
            <person name="Kuo A."/>
            <person name="Tritt A."/>
            <person name="Lipzen A."/>
            <person name="He G."/>
            <person name="Yan M."/>
            <person name="Ng V."/>
            <person name="Cullen D."/>
            <person name="Martin F."/>
            <person name="Rosso M.-N."/>
            <person name="Henrissat B."/>
            <person name="Hibbett D."/>
            <person name="Martinez A.T."/>
            <person name="Grigoriev I.V."/>
        </authorList>
    </citation>
    <scope>NUCLEOTIDE SEQUENCE</scope>
    <source>
        <strain evidence="2">CIRM-BRFM 674</strain>
    </source>
</reference>
<keyword evidence="3" id="KW-1185">Reference proteome</keyword>
<dbReference type="EMBL" id="MU155142">
    <property type="protein sequence ID" value="KAF9484582.1"/>
    <property type="molecule type" value="Genomic_DNA"/>
</dbReference>
<feature type="compositionally biased region" description="Low complexity" evidence="1">
    <location>
        <begin position="12"/>
        <end position="28"/>
    </location>
</feature>
<feature type="region of interest" description="Disordered" evidence="1">
    <location>
        <begin position="1"/>
        <end position="30"/>
    </location>
</feature>
<accession>A0A9P6CYY4</accession>
<protein>
    <recommendedName>
        <fullName evidence="4">F-box domain-containing protein</fullName>
    </recommendedName>
</protein>
<name>A0A9P6CYY4_9AGAR</name>
<dbReference type="Proteomes" id="UP000807469">
    <property type="component" value="Unassembled WGS sequence"/>
</dbReference>
<dbReference type="InterPro" id="IPR032675">
    <property type="entry name" value="LRR_dom_sf"/>
</dbReference>
<dbReference type="OrthoDB" id="2884727at2759"/>
<evidence type="ECO:0000313" key="2">
    <source>
        <dbReference type="EMBL" id="KAF9484582.1"/>
    </source>
</evidence>
<gene>
    <name evidence="2" type="ORF">BDN70DRAFT_928263</name>
</gene>
<evidence type="ECO:0000313" key="3">
    <source>
        <dbReference type="Proteomes" id="UP000807469"/>
    </source>
</evidence>
<dbReference type="SUPFAM" id="SSF52047">
    <property type="entry name" value="RNI-like"/>
    <property type="match status" value="1"/>
</dbReference>
<proteinExistence type="predicted"/>
<organism evidence="2 3">
    <name type="scientific">Pholiota conissans</name>
    <dbReference type="NCBI Taxonomy" id="109636"/>
    <lineage>
        <taxon>Eukaryota</taxon>
        <taxon>Fungi</taxon>
        <taxon>Dikarya</taxon>
        <taxon>Basidiomycota</taxon>
        <taxon>Agaricomycotina</taxon>
        <taxon>Agaricomycetes</taxon>
        <taxon>Agaricomycetidae</taxon>
        <taxon>Agaricales</taxon>
        <taxon>Agaricineae</taxon>
        <taxon>Strophariaceae</taxon>
        <taxon>Pholiota</taxon>
    </lineage>
</organism>
<evidence type="ECO:0000256" key="1">
    <source>
        <dbReference type="SAM" id="MobiDB-lite"/>
    </source>
</evidence>